<dbReference type="InterPro" id="IPR050577">
    <property type="entry name" value="MAPR/NEUFC/NENF-like"/>
</dbReference>
<evidence type="ECO:0000313" key="10">
    <source>
        <dbReference type="Proteomes" id="UP000054937"/>
    </source>
</evidence>
<sequence length="167" mass="19757">MDNIVYLLCIILIGYVVYFYIIKKGKDEDDLLKEEQEQEQEINPLTGLPHQIPIQQPDESTLPYMKLKDLQKYDGLKDSKVYIAVKNIVFDCTKNEMYLPGGSYHLFAGYDASVNLSRLSFEKNELNTYNETQLSLSEQETLDQWFEKYEQKYKKVYRIEVDKNKKQ</sequence>
<dbReference type="OMA" id="YENIGHL"/>
<dbReference type="PANTHER" id="PTHR10281:SF72">
    <property type="entry name" value="NEUDESIN"/>
    <property type="match status" value="1"/>
</dbReference>
<keyword evidence="7" id="KW-0812">Transmembrane</keyword>
<evidence type="ECO:0000256" key="5">
    <source>
        <dbReference type="ARBA" id="ARBA00023004"/>
    </source>
</evidence>
<reference evidence="9 10" key="1">
    <citation type="journal article" date="2015" name="Sci. Rep.">
        <title>Genome of the facultative scuticociliatosis pathogen Pseudocohnilembus persalinus provides insight into its virulence through horizontal gene transfer.</title>
        <authorList>
            <person name="Xiong J."/>
            <person name="Wang G."/>
            <person name="Cheng J."/>
            <person name="Tian M."/>
            <person name="Pan X."/>
            <person name="Warren A."/>
            <person name="Jiang C."/>
            <person name="Yuan D."/>
            <person name="Miao W."/>
        </authorList>
    </citation>
    <scope>NUCLEOTIDE SEQUENCE [LARGE SCALE GENOMIC DNA]</scope>
    <source>
        <strain evidence="9">36N120E</strain>
    </source>
</reference>
<evidence type="ECO:0000256" key="1">
    <source>
        <dbReference type="ARBA" id="ARBA00004240"/>
    </source>
</evidence>
<dbReference type="Proteomes" id="UP000054937">
    <property type="component" value="Unassembled WGS sequence"/>
</dbReference>
<organism evidence="9 10">
    <name type="scientific">Pseudocohnilembus persalinus</name>
    <name type="common">Ciliate</name>
    <dbReference type="NCBI Taxonomy" id="266149"/>
    <lineage>
        <taxon>Eukaryota</taxon>
        <taxon>Sar</taxon>
        <taxon>Alveolata</taxon>
        <taxon>Ciliophora</taxon>
        <taxon>Intramacronucleata</taxon>
        <taxon>Oligohymenophorea</taxon>
        <taxon>Scuticociliatia</taxon>
        <taxon>Philasterida</taxon>
        <taxon>Pseudocohnilembidae</taxon>
        <taxon>Pseudocohnilembus</taxon>
    </lineage>
</organism>
<dbReference type="Gene3D" id="3.10.120.10">
    <property type="entry name" value="Cytochrome b5-like heme/steroid binding domain"/>
    <property type="match status" value="1"/>
</dbReference>
<comment type="similarity">
    <text evidence="6">Belongs to the cytochrome b5 family. MAPR subfamily.</text>
</comment>
<keyword evidence="3" id="KW-0479">Metal-binding</keyword>
<dbReference type="InParanoid" id="A0A0V0QHL2"/>
<evidence type="ECO:0000256" key="3">
    <source>
        <dbReference type="ARBA" id="ARBA00022723"/>
    </source>
</evidence>
<protein>
    <submittedName>
        <fullName evidence="9">Cytochrome b5-like heme/steroid binding domain</fullName>
    </submittedName>
</protein>
<dbReference type="InterPro" id="IPR001199">
    <property type="entry name" value="Cyt_B5-like_heme/steroid-bd"/>
</dbReference>
<dbReference type="GO" id="GO:0016020">
    <property type="term" value="C:membrane"/>
    <property type="evidence" value="ECO:0007669"/>
    <property type="project" value="TreeGrafter"/>
</dbReference>
<dbReference type="InterPro" id="IPR036400">
    <property type="entry name" value="Cyt_B5-like_heme/steroid_sf"/>
</dbReference>
<keyword evidence="7" id="KW-0472">Membrane</keyword>
<feature type="transmembrane region" description="Helical" evidence="7">
    <location>
        <begin position="5"/>
        <end position="22"/>
    </location>
</feature>
<evidence type="ECO:0000256" key="2">
    <source>
        <dbReference type="ARBA" id="ARBA00022617"/>
    </source>
</evidence>
<dbReference type="PANTHER" id="PTHR10281">
    <property type="entry name" value="MEMBRANE-ASSOCIATED PROGESTERONE RECEPTOR COMPONENT-RELATED"/>
    <property type="match status" value="1"/>
</dbReference>
<comment type="subcellular location">
    <subcellularLocation>
        <location evidence="1">Endoplasmic reticulum</location>
    </subcellularLocation>
</comment>
<evidence type="ECO:0000259" key="8">
    <source>
        <dbReference type="SMART" id="SM01117"/>
    </source>
</evidence>
<dbReference type="Pfam" id="PF00173">
    <property type="entry name" value="Cyt-b5"/>
    <property type="match status" value="1"/>
</dbReference>
<evidence type="ECO:0000256" key="6">
    <source>
        <dbReference type="ARBA" id="ARBA00038357"/>
    </source>
</evidence>
<evidence type="ECO:0000256" key="7">
    <source>
        <dbReference type="SAM" id="Phobius"/>
    </source>
</evidence>
<evidence type="ECO:0000313" key="9">
    <source>
        <dbReference type="EMBL" id="KRX01557.1"/>
    </source>
</evidence>
<keyword evidence="5" id="KW-0408">Iron</keyword>
<keyword evidence="4" id="KW-0256">Endoplasmic reticulum</keyword>
<accession>A0A0V0QHL2</accession>
<keyword evidence="7" id="KW-1133">Transmembrane helix</keyword>
<dbReference type="GO" id="GO:0005783">
    <property type="term" value="C:endoplasmic reticulum"/>
    <property type="evidence" value="ECO:0007669"/>
    <property type="project" value="UniProtKB-SubCell"/>
</dbReference>
<proteinExistence type="inferred from homology"/>
<dbReference type="AlphaFoldDB" id="A0A0V0QHL2"/>
<keyword evidence="2" id="KW-0349">Heme</keyword>
<dbReference type="OrthoDB" id="308934at2759"/>
<evidence type="ECO:0000256" key="4">
    <source>
        <dbReference type="ARBA" id="ARBA00022824"/>
    </source>
</evidence>
<gene>
    <name evidence="9" type="ORF">PPERSA_01460</name>
</gene>
<dbReference type="SMART" id="SM01117">
    <property type="entry name" value="Cyt-b5"/>
    <property type="match status" value="1"/>
</dbReference>
<dbReference type="EMBL" id="LDAU01000170">
    <property type="protein sequence ID" value="KRX01557.1"/>
    <property type="molecule type" value="Genomic_DNA"/>
</dbReference>
<name>A0A0V0QHL2_PSEPJ</name>
<dbReference type="SUPFAM" id="SSF55856">
    <property type="entry name" value="Cytochrome b5-like heme/steroid binding domain"/>
    <property type="match status" value="1"/>
</dbReference>
<comment type="caution">
    <text evidence="9">The sequence shown here is derived from an EMBL/GenBank/DDBJ whole genome shotgun (WGS) entry which is preliminary data.</text>
</comment>
<feature type="domain" description="Cytochrome b5 heme-binding" evidence="8">
    <location>
        <begin position="65"/>
        <end position="160"/>
    </location>
</feature>
<keyword evidence="10" id="KW-1185">Reference proteome</keyword>
<dbReference type="GO" id="GO:0046872">
    <property type="term" value="F:metal ion binding"/>
    <property type="evidence" value="ECO:0007669"/>
    <property type="project" value="UniProtKB-KW"/>
</dbReference>